<evidence type="ECO:0000259" key="9">
    <source>
        <dbReference type="PROSITE" id="PS50268"/>
    </source>
</evidence>
<keyword evidence="7" id="KW-0472">Membrane</keyword>
<dbReference type="Gene3D" id="2.60.40.60">
    <property type="entry name" value="Cadherins"/>
    <property type="match status" value="2"/>
</dbReference>
<feature type="domain" description="Cadherin" evidence="9">
    <location>
        <begin position="42"/>
        <end position="152"/>
    </location>
</feature>
<keyword evidence="3 7" id="KW-1133">Transmembrane helix</keyword>
<feature type="compositionally biased region" description="Low complexity" evidence="6">
    <location>
        <begin position="703"/>
        <end position="721"/>
    </location>
</feature>
<feature type="signal peptide" evidence="8">
    <location>
        <begin position="1"/>
        <end position="29"/>
    </location>
</feature>
<keyword evidence="2 7" id="KW-0812">Transmembrane</keyword>
<evidence type="ECO:0000313" key="11">
    <source>
        <dbReference type="Proteomes" id="UP001283361"/>
    </source>
</evidence>
<feature type="region of interest" description="Disordered" evidence="6">
    <location>
        <begin position="696"/>
        <end position="733"/>
    </location>
</feature>
<evidence type="ECO:0000256" key="5">
    <source>
        <dbReference type="PROSITE-ProRule" id="PRU00043"/>
    </source>
</evidence>
<evidence type="ECO:0000256" key="2">
    <source>
        <dbReference type="ARBA" id="ARBA00022692"/>
    </source>
</evidence>
<keyword evidence="5" id="KW-0106">Calcium</keyword>
<keyword evidence="11" id="KW-1185">Reference proteome</keyword>
<evidence type="ECO:0000256" key="7">
    <source>
        <dbReference type="SAM" id="Phobius"/>
    </source>
</evidence>
<evidence type="ECO:0000256" key="3">
    <source>
        <dbReference type="ARBA" id="ARBA00022989"/>
    </source>
</evidence>
<comment type="caution">
    <text evidence="10">The sequence shown here is derived from an EMBL/GenBank/DDBJ whole genome shotgun (WGS) entry which is preliminary data.</text>
</comment>
<feature type="chain" id="PRO_5042030190" description="Cadherin domain-containing protein" evidence="8">
    <location>
        <begin position="30"/>
        <end position="814"/>
    </location>
</feature>
<feature type="compositionally biased region" description="Low complexity" evidence="6">
    <location>
        <begin position="780"/>
        <end position="790"/>
    </location>
</feature>
<feature type="compositionally biased region" description="Low complexity" evidence="6">
    <location>
        <begin position="667"/>
        <end position="678"/>
    </location>
</feature>
<dbReference type="GO" id="GO:0005886">
    <property type="term" value="C:plasma membrane"/>
    <property type="evidence" value="ECO:0007669"/>
    <property type="project" value="TreeGrafter"/>
</dbReference>
<dbReference type="GO" id="GO:0005509">
    <property type="term" value="F:calcium ion binding"/>
    <property type="evidence" value="ECO:0007669"/>
    <property type="project" value="UniProtKB-UniRule"/>
</dbReference>
<dbReference type="InterPro" id="IPR050174">
    <property type="entry name" value="Protocadherin/Cadherin-CA"/>
</dbReference>
<evidence type="ECO:0000256" key="8">
    <source>
        <dbReference type="SAM" id="SignalP"/>
    </source>
</evidence>
<organism evidence="10 11">
    <name type="scientific">Elysia crispata</name>
    <name type="common">lettuce slug</name>
    <dbReference type="NCBI Taxonomy" id="231223"/>
    <lineage>
        <taxon>Eukaryota</taxon>
        <taxon>Metazoa</taxon>
        <taxon>Spiralia</taxon>
        <taxon>Lophotrochozoa</taxon>
        <taxon>Mollusca</taxon>
        <taxon>Gastropoda</taxon>
        <taxon>Heterobranchia</taxon>
        <taxon>Euthyneura</taxon>
        <taxon>Panpulmonata</taxon>
        <taxon>Sacoglossa</taxon>
        <taxon>Placobranchoidea</taxon>
        <taxon>Plakobranchidae</taxon>
        <taxon>Elysia</taxon>
    </lineage>
</organism>
<dbReference type="CDD" id="cd11304">
    <property type="entry name" value="Cadherin_repeat"/>
    <property type="match status" value="1"/>
</dbReference>
<keyword evidence="8" id="KW-0732">Signal</keyword>
<dbReference type="GO" id="GO:0007156">
    <property type="term" value="P:homophilic cell adhesion via plasma membrane adhesion molecules"/>
    <property type="evidence" value="ECO:0007669"/>
    <property type="project" value="InterPro"/>
</dbReference>
<gene>
    <name evidence="10" type="ORF">RRG08_053583</name>
</gene>
<feature type="region of interest" description="Disordered" evidence="6">
    <location>
        <begin position="652"/>
        <end position="678"/>
    </location>
</feature>
<dbReference type="PROSITE" id="PS50268">
    <property type="entry name" value="CADHERIN_2"/>
    <property type="match status" value="3"/>
</dbReference>
<evidence type="ECO:0000313" key="10">
    <source>
        <dbReference type="EMBL" id="KAK3729384.1"/>
    </source>
</evidence>
<feature type="domain" description="Cadherin" evidence="9">
    <location>
        <begin position="153"/>
        <end position="264"/>
    </location>
</feature>
<dbReference type="SUPFAM" id="SSF49313">
    <property type="entry name" value="Cadherin-like"/>
    <property type="match status" value="2"/>
</dbReference>
<dbReference type="InterPro" id="IPR002126">
    <property type="entry name" value="Cadherin-like_dom"/>
</dbReference>
<evidence type="ECO:0000256" key="1">
    <source>
        <dbReference type="ARBA" id="ARBA00004167"/>
    </source>
</evidence>
<proteinExistence type="predicted"/>
<protein>
    <recommendedName>
        <fullName evidence="9">Cadherin domain-containing protein</fullName>
    </recommendedName>
</protein>
<comment type="subcellular location">
    <subcellularLocation>
        <location evidence="1">Membrane</location>
        <topology evidence="1">Single-pass membrane protein</topology>
    </subcellularLocation>
</comment>
<dbReference type="PANTHER" id="PTHR24028">
    <property type="entry name" value="CADHERIN-87A"/>
    <property type="match status" value="1"/>
</dbReference>
<evidence type="ECO:0000256" key="6">
    <source>
        <dbReference type="SAM" id="MobiDB-lite"/>
    </source>
</evidence>
<name>A0AAE0Y1D1_9GAST</name>
<accession>A0AAE0Y1D1</accession>
<sequence>MIEEQTGVQLNMWLQLIALVICSLFLGEARTTCQDPFPVGTILEISETDPKDTVVLNLGTSSNAIWSLTVRQPASHSAQLVTYFRVTSDPTNPIWLVVLDKKLDLEQIYNDYDIQLETVTLGLRCTNTASGMQVPYSGVIAVTPVSEFPPVFLPRALVQEVPEDAAVSSAVFDLRPLVSDADVYRGLSDVDVFESSPYSGGGPDGQSVFHVAQHGTVRLLRSLDFDAGETTFNLNVTVKDVGGLSSHAIIRVEVININDNSPVFDFSGCSGDGCVFTEYRATVTPEFKGQLSSIVPNRITATDPDLDRVSYRFVAGSPLNFSRYLEIDIMTGAVTLTQAVREFRVGHFSIIVQAVDVSLIPGSNTTAPADTGPNIATCVLLVLVSGRQAEFPAVIGHATESGDRDSLFISTICLASFGFVALLLIVALAIWLCCLQRKGKKLGVTGQDQDGCETLNGRRKPKDGGTVMRSVHSDSERRFIRELSLTEVTRGTDNPAYRDIDGHRLPERKQGTMVTDDDQFGTDIESYYSLQGILHSPCRPSLTAAPELIAFQDACSLTNNDSFPVNEPEQKADLRIIPHQDGHPRNLQTQCRAMDLLTSVAPFKDGHSSPLSSFLSNGQAQEVTPASSSAGTCRSVRSMRDVDVNGELEDLMTGRPPSTLGPPQTVSSLSPHLHGLLPEQPHSTLEEAVTPFLRSVCDDTGAPGPSLGLSSSHTTRSSSGGEPPLPGVSDTSAIEASTSTAENWLVSSIHLVPDFSLTNFETYLTPSHQSDLKADQRTLGGRLTGLSTGGHDQPNGKLSSSSDNGNLNVFTVSL</sequence>
<evidence type="ECO:0000256" key="4">
    <source>
        <dbReference type="ARBA" id="ARBA00023180"/>
    </source>
</evidence>
<reference evidence="10" key="1">
    <citation type="journal article" date="2023" name="G3 (Bethesda)">
        <title>A reference genome for the long-term kleptoplast-retaining sea slug Elysia crispata morphotype clarki.</title>
        <authorList>
            <person name="Eastman K.E."/>
            <person name="Pendleton A.L."/>
            <person name="Shaikh M.A."/>
            <person name="Suttiyut T."/>
            <person name="Ogas R."/>
            <person name="Tomko P."/>
            <person name="Gavelis G."/>
            <person name="Widhalm J.R."/>
            <person name="Wisecaver J.H."/>
        </authorList>
    </citation>
    <scope>NUCLEOTIDE SEQUENCE</scope>
    <source>
        <strain evidence="10">ECLA1</strain>
    </source>
</reference>
<dbReference type="Proteomes" id="UP001283361">
    <property type="component" value="Unassembled WGS sequence"/>
</dbReference>
<feature type="region of interest" description="Disordered" evidence="6">
    <location>
        <begin position="780"/>
        <end position="804"/>
    </location>
</feature>
<dbReference type="SMART" id="SM00112">
    <property type="entry name" value="CA"/>
    <property type="match status" value="2"/>
</dbReference>
<dbReference type="EMBL" id="JAWDGP010007144">
    <property type="protein sequence ID" value="KAK3729384.1"/>
    <property type="molecule type" value="Genomic_DNA"/>
</dbReference>
<feature type="domain" description="Cadherin" evidence="9">
    <location>
        <begin position="293"/>
        <end position="394"/>
    </location>
</feature>
<feature type="transmembrane region" description="Helical" evidence="7">
    <location>
        <begin position="407"/>
        <end position="432"/>
    </location>
</feature>
<dbReference type="AlphaFoldDB" id="A0AAE0Y1D1"/>
<keyword evidence="4" id="KW-0325">Glycoprotein</keyword>
<dbReference type="InterPro" id="IPR015919">
    <property type="entry name" value="Cadherin-like_sf"/>
</dbReference>
<dbReference type="PANTHER" id="PTHR24028:SF328">
    <property type="entry name" value="CADHERIN-3"/>
    <property type="match status" value="1"/>
</dbReference>